<accession>G7QB47</accession>
<dbReference type="GO" id="GO:0016289">
    <property type="term" value="F:acyl-CoA hydrolase activity"/>
    <property type="evidence" value="ECO:0007669"/>
    <property type="project" value="TreeGrafter"/>
</dbReference>
<dbReference type="CDD" id="cd03443">
    <property type="entry name" value="PaaI_thioesterase"/>
    <property type="match status" value="1"/>
</dbReference>
<dbReference type="InterPro" id="IPR006683">
    <property type="entry name" value="Thioestr_dom"/>
</dbReference>
<sequence length="134" mass="13886">MVGTMEAHTHRGIDPALCGEPVALGPGRATVRLTLLPSMAADDRGLVHGGFVFGLADYAAMLAVNDPLVVLGAAEVRFVAPATVGQTVTAEAVEEEGSGKKRLVAVTVRRDDTTVLTGRFTCIVPARHVLDPGA</sequence>
<keyword evidence="3" id="KW-1185">Reference proteome</keyword>
<reference evidence="3" key="1">
    <citation type="journal article" date="2015" name="Genome Announc.">
        <title>High-Quality Draft Genome Sequence of Desulfovibrio carbinoliphilus FW-101-2B, an Organic Acid-Oxidizing Sulfate-Reducing Bacterium Isolated from Uranium(VI)-Contaminated Groundwater.</title>
        <authorList>
            <person name="Ramsay B.D."/>
            <person name="Hwang C."/>
            <person name="Woo H.L."/>
            <person name="Carroll S.L."/>
            <person name="Lucas S."/>
            <person name="Han J."/>
            <person name="Lapidus A.L."/>
            <person name="Cheng J.F."/>
            <person name="Goodwin L.A."/>
            <person name="Pitluck S."/>
            <person name="Peters L."/>
            <person name="Chertkov O."/>
            <person name="Held B."/>
            <person name="Detter J.C."/>
            <person name="Han C.S."/>
            <person name="Tapia R."/>
            <person name="Land M.L."/>
            <person name="Hauser L.J."/>
            <person name="Kyrpides N.C."/>
            <person name="Ivanova N.N."/>
            <person name="Mikhailova N."/>
            <person name="Pagani I."/>
            <person name="Woyke T."/>
            <person name="Arkin A.P."/>
            <person name="Dehal P."/>
            <person name="Chivian D."/>
            <person name="Criddle C.S."/>
            <person name="Wu W."/>
            <person name="Chakraborty R."/>
            <person name="Hazen T.C."/>
            <person name="Fields M.W."/>
        </authorList>
    </citation>
    <scope>NUCLEOTIDE SEQUENCE [LARGE SCALE GENOMIC DNA]</scope>
    <source>
        <strain evidence="3">FW-101-2B</strain>
    </source>
</reference>
<dbReference type="Gene3D" id="3.10.129.10">
    <property type="entry name" value="Hotdog Thioesterase"/>
    <property type="match status" value="1"/>
</dbReference>
<gene>
    <name evidence="2" type="ORF">DFW101_2785</name>
</gene>
<dbReference type="Proteomes" id="UP000004662">
    <property type="component" value="Chromosome"/>
</dbReference>
<dbReference type="PANTHER" id="PTHR42856:SF1">
    <property type="entry name" value="ACYL-COENZYME A THIOESTERASE PAAI"/>
    <property type="match status" value="1"/>
</dbReference>
<feature type="domain" description="Thioesterase" evidence="1">
    <location>
        <begin position="45"/>
        <end position="115"/>
    </location>
</feature>
<evidence type="ECO:0000259" key="1">
    <source>
        <dbReference type="Pfam" id="PF03061"/>
    </source>
</evidence>
<proteinExistence type="predicted"/>
<organism evidence="2 3">
    <name type="scientific">Solidesulfovibrio carbinoliphilus subsp. oakridgensis</name>
    <dbReference type="NCBI Taxonomy" id="694327"/>
    <lineage>
        <taxon>Bacteria</taxon>
        <taxon>Pseudomonadati</taxon>
        <taxon>Thermodesulfobacteriota</taxon>
        <taxon>Desulfovibrionia</taxon>
        <taxon>Desulfovibrionales</taxon>
        <taxon>Desulfovibrionaceae</taxon>
        <taxon>Solidesulfovibrio</taxon>
    </lineage>
</organism>
<protein>
    <submittedName>
        <fullName evidence="2">Thioesterase superfamily protein</fullName>
    </submittedName>
</protein>
<dbReference type="Pfam" id="PF03061">
    <property type="entry name" value="4HBT"/>
    <property type="match status" value="1"/>
</dbReference>
<dbReference type="AlphaFoldDB" id="G7QB47"/>
<evidence type="ECO:0000313" key="2">
    <source>
        <dbReference type="EMBL" id="EHJ48789.1"/>
    </source>
</evidence>
<dbReference type="SUPFAM" id="SSF54637">
    <property type="entry name" value="Thioesterase/thiol ester dehydrase-isomerase"/>
    <property type="match status" value="1"/>
</dbReference>
<name>G7QB47_9BACT</name>
<evidence type="ECO:0000313" key="3">
    <source>
        <dbReference type="Proteomes" id="UP000004662"/>
    </source>
</evidence>
<dbReference type="EMBL" id="CM001368">
    <property type="protein sequence ID" value="EHJ48789.1"/>
    <property type="molecule type" value="Genomic_DNA"/>
</dbReference>
<dbReference type="InterPro" id="IPR029069">
    <property type="entry name" value="HotDog_dom_sf"/>
</dbReference>
<dbReference type="HOGENOM" id="CLU_124322_0_1_7"/>
<dbReference type="eggNOG" id="COG2050">
    <property type="taxonomic scope" value="Bacteria"/>
</dbReference>
<dbReference type="STRING" id="694327.DFW101_2785"/>
<dbReference type="InterPro" id="IPR052723">
    <property type="entry name" value="Acyl-CoA_thioesterase_PaaI"/>
</dbReference>
<dbReference type="PANTHER" id="PTHR42856">
    <property type="entry name" value="ACYL-COENZYME A THIOESTERASE PAAI"/>
    <property type="match status" value="1"/>
</dbReference>